<dbReference type="PROSITE" id="PS51257">
    <property type="entry name" value="PROKAR_LIPOPROTEIN"/>
    <property type="match status" value="1"/>
</dbReference>
<dbReference type="Proteomes" id="UP000286598">
    <property type="component" value="Unassembled WGS sequence"/>
</dbReference>
<evidence type="ECO:0008006" key="3">
    <source>
        <dbReference type="Google" id="ProtNLM"/>
    </source>
</evidence>
<evidence type="ECO:0000313" key="1">
    <source>
        <dbReference type="EMBL" id="RHK52509.1"/>
    </source>
</evidence>
<comment type="caution">
    <text evidence="1">The sequence shown here is derived from an EMBL/GenBank/DDBJ whole genome shotgun (WGS) entry which is preliminary data.</text>
</comment>
<proteinExistence type="predicted"/>
<keyword evidence="2" id="KW-1185">Reference proteome</keyword>
<evidence type="ECO:0000313" key="2">
    <source>
        <dbReference type="Proteomes" id="UP000286598"/>
    </source>
</evidence>
<accession>A0A415GQW0</accession>
<organism evidence="1 2">
    <name type="scientific">Leyella stercorea</name>
    <dbReference type="NCBI Taxonomy" id="363265"/>
    <lineage>
        <taxon>Bacteria</taxon>
        <taxon>Pseudomonadati</taxon>
        <taxon>Bacteroidota</taxon>
        <taxon>Bacteroidia</taxon>
        <taxon>Bacteroidales</taxon>
        <taxon>Prevotellaceae</taxon>
        <taxon>Leyella</taxon>
    </lineage>
</organism>
<protein>
    <recommendedName>
        <fullName evidence="3">Lipoprotein</fullName>
    </recommendedName>
</protein>
<reference evidence="1 2" key="1">
    <citation type="submission" date="2018-08" db="EMBL/GenBank/DDBJ databases">
        <title>A genome reference for cultivated species of the human gut microbiota.</title>
        <authorList>
            <person name="Zou Y."/>
            <person name="Xue W."/>
            <person name="Luo G."/>
        </authorList>
    </citation>
    <scope>NUCLEOTIDE SEQUENCE [LARGE SCALE GENOMIC DNA]</scope>
    <source>
        <strain evidence="1 2">AF42-9</strain>
    </source>
</reference>
<name>A0A415GQW0_9BACT</name>
<dbReference type="AlphaFoldDB" id="A0A415GQW0"/>
<dbReference type="EMBL" id="QRNO01000005">
    <property type="protein sequence ID" value="RHK52509.1"/>
    <property type="molecule type" value="Genomic_DNA"/>
</dbReference>
<dbReference type="RefSeq" id="WP_118354628.1">
    <property type="nucleotide sequence ID" value="NZ_CAUBWD010000002.1"/>
</dbReference>
<sequence length="154" mass="17133">MMNTRSNGRTHNWFGVVGLLIALLLMGSCSYSEERAIEQSAVSFAQKYFNLHYCQALSECTPESEKWVRLKASNITQEDLDILNTQADSATCTVELVEFDGDSATTIVEVCNFLNCDSIGKPGVVCSNAKFKLRLKKIGKQWKVDIQSPIKTSI</sequence>
<gene>
    <name evidence="1" type="ORF">DW060_02075</name>
</gene>
<dbReference type="OrthoDB" id="1082065at2"/>